<dbReference type="InterPro" id="IPR000086">
    <property type="entry name" value="NUDIX_hydrolase_dom"/>
</dbReference>
<keyword evidence="8" id="KW-1185">Reference proteome</keyword>
<name>A0A495JS44_9ACTN</name>
<evidence type="ECO:0000256" key="3">
    <source>
        <dbReference type="ARBA" id="ARBA00022801"/>
    </source>
</evidence>
<dbReference type="InterPro" id="IPR015797">
    <property type="entry name" value="NUDIX_hydrolase-like_dom_sf"/>
</dbReference>
<evidence type="ECO:0000256" key="4">
    <source>
        <dbReference type="ARBA" id="ARBA00022842"/>
    </source>
</evidence>
<feature type="domain" description="Nudix hydrolase" evidence="6">
    <location>
        <begin position="30"/>
        <end position="155"/>
    </location>
</feature>
<dbReference type="EMBL" id="RBKT01000001">
    <property type="protein sequence ID" value="RKR91806.1"/>
    <property type="molecule type" value="Genomic_DNA"/>
</dbReference>
<dbReference type="RefSeq" id="WP_121159904.1">
    <property type="nucleotide sequence ID" value="NZ_RBKT01000001.1"/>
</dbReference>
<sequence length="166" mass="18160">MSESLAIDHEGNALVAFHRAAEGGSVDDAPLTASLVAWWHNERLLLVFDRQRQQWELPGGMIDPGETPRQAAVRELREETGYELEQLALAGHARFALGPERRSEYAAVFGACAVPHGRDFTPNEEIIAVCWWDGVQPLSGRVQILDVLLGQLSRSSSTCPTGDGGR</sequence>
<dbReference type="AlphaFoldDB" id="A0A495JS44"/>
<dbReference type="InterPro" id="IPR020084">
    <property type="entry name" value="NUDIX_hydrolase_CS"/>
</dbReference>
<dbReference type="GO" id="GO:0016787">
    <property type="term" value="F:hydrolase activity"/>
    <property type="evidence" value="ECO:0007669"/>
    <property type="project" value="UniProtKB-KW"/>
</dbReference>
<comment type="cofactor">
    <cofactor evidence="1">
        <name>Mg(2+)</name>
        <dbReference type="ChEBI" id="CHEBI:18420"/>
    </cofactor>
</comment>
<dbReference type="Pfam" id="PF00293">
    <property type="entry name" value="NUDIX"/>
    <property type="match status" value="1"/>
</dbReference>
<dbReference type="SUPFAM" id="SSF55811">
    <property type="entry name" value="Nudix"/>
    <property type="match status" value="1"/>
</dbReference>
<evidence type="ECO:0000313" key="8">
    <source>
        <dbReference type="Proteomes" id="UP000277671"/>
    </source>
</evidence>
<dbReference type="PANTHER" id="PTHR43222:SF2">
    <property type="entry name" value="NUDIX HYDROLASE 23, CHLOROPLASTIC"/>
    <property type="match status" value="1"/>
</dbReference>
<proteinExistence type="inferred from homology"/>
<accession>A0A495JS44</accession>
<dbReference type="PRINTS" id="PR00502">
    <property type="entry name" value="NUDIXFAMILY"/>
</dbReference>
<comment type="caution">
    <text evidence="7">The sequence shown here is derived from an EMBL/GenBank/DDBJ whole genome shotgun (WGS) entry which is preliminary data.</text>
</comment>
<comment type="similarity">
    <text evidence="2 5">Belongs to the Nudix hydrolase family.</text>
</comment>
<evidence type="ECO:0000256" key="2">
    <source>
        <dbReference type="ARBA" id="ARBA00005582"/>
    </source>
</evidence>
<evidence type="ECO:0000259" key="6">
    <source>
        <dbReference type="PROSITE" id="PS51462"/>
    </source>
</evidence>
<dbReference type="OrthoDB" id="4458448at2"/>
<dbReference type="PROSITE" id="PS00893">
    <property type="entry name" value="NUDIX_BOX"/>
    <property type="match status" value="1"/>
</dbReference>
<dbReference type="InterPro" id="IPR020476">
    <property type="entry name" value="Nudix_hydrolase"/>
</dbReference>
<reference evidence="7 8" key="1">
    <citation type="submission" date="2018-10" db="EMBL/GenBank/DDBJ databases">
        <title>Sequencing the genomes of 1000 actinobacteria strains.</title>
        <authorList>
            <person name="Klenk H.-P."/>
        </authorList>
    </citation>
    <scope>NUCLEOTIDE SEQUENCE [LARGE SCALE GENOMIC DNA]</scope>
    <source>
        <strain evidence="7 8">DSM 45175</strain>
    </source>
</reference>
<protein>
    <submittedName>
        <fullName evidence="7">8-oxo-dGTP diphosphatase</fullName>
    </submittedName>
</protein>
<keyword evidence="3 5" id="KW-0378">Hydrolase</keyword>
<dbReference type="PANTHER" id="PTHR43222">
    <property type="entry name" value="NUDIX HYDROLASE 23"/>
    <property type="match status" value="1"/>
</dbReference>
<dbReference type="Proteomes" id="UP000277671">
    <property type="component" value="Unassembled WGS sequence"/>
</dbReference>
<dbReference type="PROSITE" id="PS51462">
    <property type="entry name" value="NUDIX"/>
    <property type="match status" value="1"/>
</dbReference>
<gene>
    <name evidence="7" type="ORF">BDK92_6222</name>
</gene>
<evidence type="ECO:0000256" key="1">
    <source>
        <dbReference type="ARBA" id="ARBA00001946"/>
    </source>
</evidence>
<evidence type="ECO:0000313" key="7">
    <source>
        <dbReference type="EMBL" id="RKR91806.1"/>
    </source>
</evidence>
<dbReference type="CDD" id="cd02883">
    <property type="entry name" value="NUDIX_Hydrolase"/>
    <property type="match status" value="1"/>
</dbReference>
<keyword evidence="4" id="KW-0460">Magnesium</keyword>
<organism evidence="7 8">
    <name type="scientific">Micromonospora pisi</name>
    <dbReference type="NCBI Taxonomy" id="589240"/>
    <lineage>
        <taxon>Bacteria</taxon>
        <taxon>Bacillati</taxon>
        <taxon>Actinomycetota</taxon>
        <taxon>Actinomycetes</taxon>
        <taxon>Micromonosporales</taxon>
        <taxon>Micromonosporaceae</taxon>
        <taxon>Micromonospora</taxon>
    </lineage>
</organism>
<dbReference type="Gene3D" id="3.90.79.10">
    <property type="entry name" value="Nucleoside Triphosphate Pyrophosphohydrolase"/>
    <property type="match status" value="1"/>
</dbReference>
<evidence type="ECO:0000256" key="5">
    <source>
        <dbReference type="RuleBase" id="RU003476"/>
    </source>
</evidence>